<accession>A0A9W6UQQ8</accession>
<dbReference type="InterPro" id="IPR011990">
    <property type="entry name" value="TPR-like_helical_dom_sf"/>
</dbReference>
<dbReference type="PROSITE" id="PS50043">
    <property type="entry name" value="HTH_LUXR_2"/>
    <property type="match status" value="1"/>
</dbReference>
<dbReference type="PANTHER" id="PTHR16305:SF35">
    <property type="entry name" value="TRANSCRIPTIONAL ACTIVATOR DOMAIN"/>
    <property type="match status" value="1"/>
</dbReference>
<dbReference type="Pfam" id="PF00196">
    <property type="entry name" value="GerE"/>
    <property type="match status" value="1"/>
</dbReference>
<dbReference type="GO" id="GO:0004016">
    <property type="term" value="F:adenylate cyclase activity"/>
    <property type="evidence" value="ECO:0007669"/>
    <property type="project" value="TreeGrafter"/>
</dbReference>
<dbReference type="InterPro" id="IPR016032">
    <property type="entry name" value="Sig_transdc_resp-reg_C-effctor"/>
</dbReference>
<dbReference type="GO" id="GO:0006355">
    <property type="term" value="P:regulation of DNA-templated transcription"/>
    <property type="evidence" value="ECO:0007669"/>
    <property type="project" value="InterPro"/>
</dbReference>
<dbReference type="GO" id="GO:0005524">
    <property type="term" value="F:ATP binding"/>
    <property type="evidence" value="ECO:0007669"/>
    <property type="project" value="UniProtKB-KW"/>
</dbReference>
<evidence type="ECO:0000259" key="4">
    <source>
        <dbReference type="PROSITE" id="PS50043"/>
    </source>
</evidence>
<protein>
    <recommendedName>
        <fullName evidence="4">HTH luxR-type domain-containing protein</fullName>
    </recommendedName>
</protein>
<feature type="region of interest" description="Disordered" evidence="3">
    <location>
        <begin position="94"/>
        <end position="114"/>
    </location>
</feature>
<evidence type="ECO:0000256" key="1">
    <source>
        <dbReference type="ARBA" id="ARBA00022741"/>
    </source>
</evidence>
<gene>
    <name evidence="5" type="ORF">Kpho01_43930</name>
</gene>
<comment type="caution">
    <text evidence="5">The sequence shown here is derived from an EMBL/GenBank/DDBJ whole genome shotgun (WGS) entry which is preliminary data.</text>
</comment>
<dbReference type="InterPro" id="IPR041664">
    <property type="entry name" value="AAA_16"/>
</dbReference>
<dbReference type="AlphaFoldDB" id="A0A9W6UQQ8"/>
<dbReference type="SMART" id="SM00421">
    <property type="entry name" value="HTH_LUXR"/>
    <property type="match status" value="1"/>
</dbReference>
<evidence type="ECO:0000313" key="5">
    <source>
        <dbReference type="EMBL" id="GLW56382.1"/>
    </source>
</evidence>
<dbReference type="RefSeq" id="WP_081973973.1">
    <property type="nucleotide sequence ID" value="NZ_BSRX01000026.1"/>
</dbReference>
<dbReference type="EMBL" id="BSRX01000026">
    <property type="protein sequence ID" value="GLW56382.1"/>
    <property type="molecule type" value="Genomic_DNA"/>
</dbReference>
<feature type="domain" description="HTH luxR-type" evidence="4">
    <location>
        <begin position="887"/>
        <end position="952"/>
    </location>
</feature>
<evidence type="ECO:0000256" key="3">
    <source>
        <dbReference type="SAM" id="MobiDB-lite"/>
    </source>
</evidence>
<keyword evidence="2" id="KW-0067">ATP-binding</keyword>
<dbReference type="InterPro" id="IPR036388">
    <property type="entry name" value="WH-like_DNA-bd_sf"/>
</dbReference>
<dbReference type="SUPFAM" id="SSF52540">
    <property type="entry name" value="P-loop containing nucleoside triphosphate hydrolases"/>
    <property type="match status" value="1"/>
</dbReference>
<evidence type="ECO:0000256" key="2">
    <source>
        <dbReference type="ARBA" id="ARBA00022840"/>
    </source>
</evidence>
<reference evidence="5" key="1">
    <citation type="submission" date="2023-02" db="EMBL/GenBank/DDBJ databases">
        <title>Kitasatospora phosalacinea NBRC 14362.</title>
        <authorList>
            <person name="Ichikawa N."/>
            <person name="Sato H."/>
            <person name="Tonouchi N."/>
        </authorList>
    </citation>
    <scope>NUCLEOTIDE SEQUENCE</scope>
    <source>
        <strain evidence="5">NBRC 14362</strain>
    </source>
</reference>
<dbReference type="Gene3D" id="3.40.50.300">
    <property type="entry name" value="P-loop containing nucleotide triphosphate hydrolases"/>
    <property type="match status" value="1"/>
</dbReference>
<sequence>MHLIERAEHMRELAAMYTEVQRGRGRAALITGATGIGKTRLLDAAAAHAERHGARVLLAFAAPAERDRPFAVLEQLLRQAPLDPEARGRVAELVGTADSGPGGEPGADRSDWTDRTDWVDRTDWTDRVDRTGREFGRILLRALDRGPVLLGVDDVQDADAESLRVLANLAPRLQRTPLFLLLTRNGHVDSIRNHELLELLHRFDFQRLQLAPLSRQGVAELLARAPGGRPADEATARHCHAVSGGNPLLVLGLAGDRAATTPDGRPADVPGPAFREAVLFALHRMPPEIRSAAQRMAVLGPVTAALAEREDDAADPSCRYAAERLSAVGLLDRHHRFRHAAVRETVLATVPTARRVGIHHYAARVLYEAGRPATDVAEHLVDSDGPFPAWAVDTLQGAAEHLLACGDVETAAAHLRLARRLADEPERRAAVGALLAQADWQLRPAAAACCTAGVLASMRAGELPRRHLGTLGRLLFRQGLPDEGTEALLALADPAARSDFADASELAFSLRWLSTSFPGEFRALPEDVRALAAPAAAPADPAAPAVEPRRAVDLLHAVLTRRATDEDLRRVERVVSGRRLTPATVEPVLDWLAAAVYTERLDLAAAECEDLLRQAEARRVPQWQAVLAGWRAEIAQRRGEPAAVVERYARTALARMPERAWGTGIAGPISALVLAAAGRGDHETAADLLGRPLPRGLFRSRHGLRYLHARGHAQLAAGRPLAAVADFTSCRRLMTEWGLDLPALVPWRTDLAQALLRLDRQAEARALAQEQLDLVRYTTGATHGMTLRHLAAATESPARQAALLKRSARLLQACGHPRESALTMFALSRAYVELGEAQQARTAARRAQSLLEQERPARVPAPRTRPDADPAGCPPPRAGEPARSEEPARTEERLSEAEQRVAQLASRGCTNREIADLLHITVSTVEQHLTRVYRKLGVARRTKLADRLRELSLEAA</sequence>
<dbReference type="InterPro" id="IPR003593">
    <property type="entry name" value="AAA+_ATPase"/>
</dbReference>
<dbReference type="Pfam" id="PF13191">
    <property type="entry name" value="AAA_16"/>
    <property type="match status" value="1"/>
</dbReference>
<keyword evidence="1" id="KW-0547">Nucleotide-binding</keyword>
<dbReference type="SUPFAM" id="SSF48452">
    <property type="entry name" value="TPR-like"/>
    <property type="match status" value="1"/>
</dbReference>
<dbReference type="InterPro" id="IPR000792">
    <property type="entry name" value="Tscrpt_reg_LuxR_C"/>
</dbReference>
<name>A0A9W6UQQ8_9ACTN</name>
<dbReference type="PROSITE" id="PS00622">
    <property type="entry name" value="HTH_LUXR_1"/>
    <property type="match status" value="1"/>
</dbReference>
<dbReference type="CDD" id="cd06170">
    <property type="entry name" value="LuxR_C_like"/>
    <property type="match status" value="1"/>
</dbReference>
<dbReference type="PANTHER" id="PTHR16305">
    <property type="entry name" value="TESTICULAR SOLUBLE ADENYLYL CYCLASE"/>
    <property type="match status" value="1"/>
</dbReference>
<dbReference type="SUPFAM" id="SSF46894">
    <property type="entry name" value="C-terminal effector domain of the bipartite response regulators"/>
    <property type="match status" value="1"/>
</dbReference>
<dbReference type="Gene3D" id="1.10.10.10">
    <property type="entry name" value="Winged helix-like DNA-binding domain superfamily/Winged helix DNA-binding domain"/>
    <property type="match status" value="1"/>
</dbReference>
<dbReference type="Gene3D" id="1.25.40.10">
    <property type="entry name" value="Tetratricopeptide repeat domain"/>
    <property type="match status" value="1"/>
</dbReference>
<proteinExistence type="predicted"/>
<dbReference type="SMART" id="SM00382">
    <property type="entry name" value="AAA"/>
    <property type="match status" value="1"/>
</dbReference>
<dbReference type="GO" id="GO:0005737">
    <property type="term" value="C:cytoplasm"/>
    <property type="evidence" value="ECO:0007669"/>
    <property type="project" value="TreeGrafter"/>
</dbReference>
<dbReference type="Proteomes" id="UP001165143">
    <property type="component" value="Unassembled WGS sequence"/>
</dbReference>
<dbReference type="PRINTS" id="PR00038">
    <property type="entry name" value="HTHLUXR"/>
</dbReference>
<evidence type="ECO:0000313" key="6">
    <source>
        <dbReference type="Proteomes" id="UP001165143"/>
    </source>
</evidence>
<feature type="region of interest" description="Disordered" evidence="3">
    <location>
        <begin position="843"/>
        <end position="897"/>
    </location>
</feature>
<organism evidence="5 6">
    <name type="scientific">Kitasatospora phosalacinea</name>
    <dbReference type="NCBI Taxonomy" id="2065"/>
    <lineage>
        <taxon>Bacteria</taxon>
        <taxon>Bacillati</taxon>
        <taxon>Actinomycetota</taxon>
        <taxon>Actinomycetes</taxon>
        <taxon>Kitasatosporales</taxon>
        <taxon>Streptomycetaceae</taxon>
        <taxon>Kitasatospora</taxon>
    </lineage>
</organism>
<dbReference type="GO" id="GO:0003677">
    <property type="term" value="F:DNA binding"/>
    <property type="evidence" value="ECO:0007669"/>
    <property type="project" value="InterPro"/>
</dbReference>
<feature type="compositionally biased region" description="Basic and acidic residues" evidence="3">
    <location>
        <begin position="880"/>
        <end position="897"/>
    </location>
</feature>
<dbReference type="InterPro" id="IPR027417">
    <property type="entry name" value="P-loop_NTPase"/>
</dbReference>